<name>A0A562VEZ4_9BACT</name>
<keyword evidence="4 6" id="KW-1133">Transmembrane helix</keyword>
<keyword evidence="8" id="KW-1185">Reference proteome</keyword>
<dbReference type="InterPro" id="IPR043428">
    <property type="entry name" value="LivM-like"/>
</dbReference>
<dbReference type="GO" id="GO:0015658">
    <property type="term" value="F:branched-chain amino acid transmembrane transporter activity"/>
    <property type="evidence" value="ECO:0007669"/>
    <property type="project" value="InterPro"/>
</dbReference>
<dbReference type="PANTHER" id="PTHR30482">
    <property type="entry name" value="HIGH-AFFINITY BRANCHED-CHAIN AMINO ACID TRANSPORT SYSTEM PERMEASE"/>
    <property type="match status" value="1"/>
</dbReference>
<comment type="subcellular location">
    <subcellularLocation>
        <location evidence="1">Cell membrane</location>
        <topology evidence="1">Multi-pass membrane protein</topology>
    </subcellularLocation>
</comment>
<feature type="transmembrane region" description="Helical" evidence="6">
    <location>
        <begin position="303"/>
        <end position="324"/>
    </location>
</feature>
<evidence type="ECO:0000256" key="4">
    <source>
        <dbReference type="ARBA" id="ARBA00022989"/>
    </source>
</evidence>
<proteinExistence type="predicted"/>
<feature type="transmembrane region" description="Helical" evidence="6">
    <location>
        <begin position="262"/>
        <end position="283"/>
    </location>
</feature>
<evidence type="ECO:0000256" key="2">
    <source>
        <dbReference type="ARBA" id="ARBA00022475"/>
    </source>
</evidence>
<dbReference type="PANTHER" id="PTHR30482:SF5">
    <property type="entry name" value="ABC TRANSPORTER PERMEASE PROTEIN"/>
    <property type="match status" value="1"/>
</dbReference>
<feature type="transmembrane region" description="Helical" evidence="6">
    <location>
        <begin position="51"/>
        <end position="84"/>
    </location>
</feature>
<protein>
    <submittedName>
        <fullName evidence="7">Branched-chain amino acid transport system permease protein</fullName>
    </submittedName>
</protein>
<feature type="transmembrane region" description="Helical" evidence="6">
    <location>
        <begin position="96"/>
        <end position="118"/>
    </location>
</feature>
<evidence type="ECO:0000313" key="7">
    <source>
        <dbReference type="EMBL" id="TWJ16452.1"/>
    </source>
</evidence>
<dbReference type="InterPro" id="IPR001851">
    <property type="entry name" value="ABC_transp_permease"/>
</dbReference>
<comment type="caution">
    <text evidence="7">The sequence shown here is derived from an EMBL/GenBank/DDBJ whole genome shotgun (WGS) entry which is preliminary data.</text>
</comment>
<sequence length="347" mass="37575">MQCGDFNTSYAADMTIFETRSTRIMVFLFVCLVFSVPFYSTSYLLDVGNRIGIAIIAAIGLNILTGFTGLISLGNAAFMAIGAFSAGYLGIRFGLPFYLCIPLAGMVTAILGMVVGIPSLRIKGLYLAMATLAAHFIVEFLIIKWESVTGGVAGLTMPTPKLGSLALDNDRKIFYLIYIVVVAAVLFGRNLFRTKPGKAFIAIRDQAISAEVMGVNLLKYKLMSFGISSYFVGTAGALMAYQAKIISPETFPITVAIDQLGMIIIGGMGSILGSIFGAVFITLLPELLRLVTTSMSASYPQLVTVFSSLKELVFGVLVIVFLIFEPAGMAARWHSIKNYWKLYPFSH</sequence>
<dbReference type="OrthoDB" id="9780757at2"/>
<dbReference type="Pfam" id="PF02653">
    <property type="entry name" value="BPD_transp_2"/>
    <property type="match status" value="1"/>
</dbReference>
<dbReference type="EMBL" id="VLLN01000027">
    <property type="protein sequence ID" value="TWJ16452.1"/>
    <property type="molecule type" value="Genomic_DNA"/>
</dbReference>
<dbReference type="Proteomes" id="UP000319449">
    <property type="component" value="Unassembled WGS sequence"/>
</dbReference>
<keyword evidence="2" id="KW-1003">Cell membrane</keyword>
<dbReference type="CDD" id="cd06581">
    <property type="entry name" value="TM_PBP1_LivM_like"/>
    <property type="match status" value="1"/>
</dbReference>
<reference evidence="7 8" key="1">
    <citation type="submission" date="2019-07" db="EMBL/GenBank/DDBJ databases">
        <title>Genomic Encyclopedia of Archaeal and Bacterial Type Strains, Phase II (KMG-II): from individual species to whole genera.</title>
        <authorList>
            <person name="Goeker M."/>
        </authorList>
    </citation>
    <scope>NUCLEOTIDE SEQUENCE [LARGE SCALE GENOMIC DNA]</scope>
    <source>
        <strain evidence="7 8">ATCC BAA-1139</strain>
    </source>
</reference>
<accession>A0A562VEZ4</accession>
<feature type="transmembrane region" description="Helical" evidence="6">
    <location>
        <begin position="173"/>
        <end position="192"/>
    </location>
</feature>
<gene>
    <name evidence="7" type="ORF">JN12_03394</name>
</gene>
<keyword evidence="5 6" id="KW-0472">Membrane</keyword>
<dbReference type="AlphaFoldDB" id="A0A562VEZ4"/>
<evidence type="ECO:0000256" key="6">
    <source>
        <dbReference type="SAM" id="Phobius"/>
    </source>
</evidence>
<dbReference type="GO" id="GO:0005886">
    <property type="term" value="C:plasma membrane"/>
    <property type="evidence" value="ECO:0007669"/>
    <property type="project" value="UniProtKB-SubCell"/>
</dbReference>
<dbReference type="RefSeq" id="WP_145024949.1">
    <property type="nucleotide sequence ID" value="NZ_VLLN01000027.1"/>
</dbReference>
<evidence type="ECO:0000256" key="5">
    <source>
        <dbReference type="ARBA" id="ARBA00023136"/>
    </source>
</evidence>
<evidence type="ECO:0000313" key="8">
    <source>
        <dbReference type="Proteomes" id="UP000319449"/>
    </source>
</evidence>
<organism evidence="7 8">
    <name type="scientific">Geobacter argillaceus</name>
    <dbReference type="NCBI Taxonomy" id="345631"/>
    <lineage>
        <taxon>Bacteria</taxon>
        <taxon>Pseudomonadati</taxon>
        <taxon>Thermodesulfobacteriota</taxon>
        <taxon>Desulfuromonadia</taxon>
        <taxon>Geobacterales</taxon>
        <taxon>Geobacteraceae</taxon>
        <taxon>Geobacter</taxon>
    </lineage>
</organism>
<evidence type="ECO:0000256" key="1">
    <source>
        <dbReference type="ARBA" id="ARBA00004651"/>
    </source>
</evidence>
<feature type="transmembrane region" description="Helical" evidence="6">
    <location>
        <begin position="124"/>
        <end position="143"/>
    </location>
</feature>
<feature type="transmembrane region" description="Helical" evidence="6">
    <location>
        <begin position="24"/>
        <end position="45"/>
    </location>
</feature>
<evidence type="ECO:0000256" key="3">
    <source>
        <dbReference type="ARBA" id="ARBA00022692"/>
    </source>
</evidence>
<keyword evidence="3 6" id="KW-0812">Transmembrane</keyword>